<dbReference type="PANTHER" id="PTHR37012">
    <property type="entry name" value="B-ZIP TRANSCRIPTION FACTOR (EUROFUNG)-RELATED"/>
    <property type="match status" value="1"/>
</dbReference>
<feature type="region of interest" description="Disordered" evidence="1">
    <location>
        <begin position="195"/>
        <end position="286"/>
    </location>
</feature>
<organism evidence="2 3">
    <name type="scientific">Conoideocrella luteorostrata</name>
    <dbReference type="NCBI Taxonomy" id="1105319"/>
    <lineage>
        <taxon>Eukaryota</taxon>
        <taxon>Fungi</taxon>
        <taxon>Dikarya</taxon>
        <taxon>Ascomycota</taxon>
        <taxon>Pezizomycotina</taxon>
        <taxon>Sordariomycetes</taxon>
        <taxon>Hypocreomycetidae</taxon>
        <taxon>Hypocreales</taxon>
        <taxon>Clavicipitaceae</taxon>
        <taxon>Conoideocrella</taxon>
    </lineage>
</organism>
<evidence type="ECO:0000313" key="3">
    <source>
        <dbReference type="Proteomes" id="UP001251528"/>
    </source>
</evidence>
<feature type="compositionally biased region" description="Basic residues" evidence="1">
    <location>
        <begin position="35"/>
        <end position="56"/>
    </location>
</feature>
<proteinExistence type="predicted"/>
<dbReference type="AlphaFoldDB" id="A0AAJ0CFF9"/>
<reference evidence="2" key="1">
    <citation type="submission" date="2023-06" db="EMBL/GenBank/DDBJ databases">
        <title>Conoideocrella luteorostrata (Hypocreales: Clavicipitaceae), a potential biocontrol fungus for elongate hemlock scale in United States Christmas tree production areas.</title>
        <authorList>
            <person name="Barrett H."/>
            <person name="Lovett B."/>
            <person name="Macias A.M."/>
            <person name="Stajich J.E."/>
            <person name="Kasson M.T."/>
        </authorList>
    </citation>
    <scope>NUCLEOTIDE SEQUENCE</scope>
    <source>
        <strain evidence="2">ARSEF 14590</strain>
    </source>
</reference>
<dbReference type="PANTHER" id="PTHR37012:SF2">
    <property type="entry name" value="BZIP DOMAIN-CONTAINING PROTEIN-RELATED"/>
    <property type="match status" value="1"/>
</dbReference>
<evidence type="ECO:0008006" key="4">
    <source>
        <dbReference type="Google" id="ProtNLM"/>
    </source>
</evidence>
<evidence type="ECO:0000313" key="2">
    <source>
        <dbReference type="EMBL" id="KAK2591940.1"/>
    </source>
</evidence>
<keyword evidence="3" id="KW-1185">Reference proteome</keyword>
<dbReference type="Proteomes" id="UP001251528">
    <property type="component" value="Unassembled WGS sequence"/>
</dbReference>
<protein>
    <recommendedName>
        <fullName evidence="4">BZIP domain-containing protein</fullName>
    </recommendedName>
</protein>
<gene>
    <name evidence="2" type="ORF">QQS21_010382</name>
</gene>
<feature type="compositionally biased region" description="Acidic residues" evidence="1">
    <location>
        <begin position="268"/>
        <end position="286"/>
    </location>
</feature>
<feature type="region of interest" description="Disordered" evidence="1">
    <location>
        <begin position="101"/>
        <end position="176"/>
    </location>
</feature>
<sequence length="286" mass="32280">MSQPPPAGTSQPEAESSSRRIRNRSISGMTAAQRERKRANDRRSQRASRARTRQHIQHLERELENLREMAPEEGGDENAAIQELIRRNQELQIELVRLQAATSSTQPAESNYGDLLSPGNLQSPSLRESAHTSQPTTYTSGNIPPNDNRPQINSFTHMPHASGVGSLNDTPQTSLNYSLPNQYVGVEIPQNTPEQSNLASIHDERHGERETGDGRYDEQYHTQSHWRPPQTGSSTERSQVDPAFVERHRGTYNNEEYARGEEGSTESLEWEEWPLDEEEDEADSDT</sequence>
<feature type="compositionally biased region" description="Polar residues" evidence="1">
    <location>
        <begin position="221"/>
        <end position="237"/>
    </location>
</feature>
<feature type="compositionally biased region" description="Basic and acidic residues" evidence="1">
    <location>
        <begin position="201"/>
        <end position="220"/>
    </location>
</feature>
<feature type="region of interest" description="Disordered" evidence="1">
    <location>
        <begin position="1"/>
        <end position="81"/>
    </location>
</feature>
<feature type="compositionally biased region" description="Basic and acidic residues" evidence="1">
    <location>
        <begin position="57"/>
        <end position="70"/>
    </location>
</feature>
<name>A0AAJ0CFF9_9HYPO</name>
<evidence type="ECO:0000256" key="1">
    <source>
        <dbReference type="SAM" id="MobiDB-lite"/>
    </source>
</evidence>
<comment type="caution">
    <text evidence="2">The sequence shown here is derived from an EMBL/GenBank/DDBJ whole genome shotgun (WGS) entry which is preliminary data.</text>
</comment>
<accession>A0AAJ0CFF9</accession>
<dbReference type="EMBL" id="JASWJB010000299">
    <property type="protein sequence ID" value="KAK2591940.1"/>
    <property type="molecule type" value="Genomic_DNA"/>
</dbReference>
<feature type="compositionally biased region" description="Polar residues" evidence="1">
    <location>
        <begin position="165"/>
        <end position="176"/>
    </location>
</feature>
<feature type="compositionally biased region" description="Polar residues" evidence="1">
    <location>
        <begin position="119"/>
        <end position="156"/>
    </location>
</feature>